<feature type="chain" id="PRO_5039901647" description="Secreted protein" evidence="1">
    <location>
        <begin position="20"/>
        <end position="227"/>
    </location>
</feature>
<name>A0A9J6BA95_POLVA</name>
<protein>
    <recommendedName>
        <fullName evidence="4">Secreted protein</fullName>
    </recommendedName>
</protein>
<evidence type="ECO:0000313" key="3">
    <source>
        <dbReference type="Proteomes" id="UP001107558"/>
    </source>
</evidence>
<dbReference type="EMBL" id="JADBJN010000004">
    <property type="protein sequence ID" value="KAG5666613.1"/>
    <property type="molecule type" value="Genomic_DNA"/>
</dbReference>
<sequence>MMFKRIIIMFSTCILLTKASDTKESDYKTFNEWRAEYLELTTSSIHPRNIDEDCVEKNLNFAENGHKKMSRYRGIDTIGLGYDMCTEGIQETWETAIWFLAQAINDEFENKVDCFKKELKRIEPNGKIVEDFDPDSMTISDDECTAAIESESFQKFLSQILGNIDIKKDACDKITQDEVRAFGCRMVVLKHGNLPDPDIARVNSAKLIFGIQKKVFDCQIEKINKIK</sequence>
<comment type="caution">
    <text evidence="2">The sequence shown here is derived from an EMBL/GenBank/DDBJ whole genome shotgun (WGS) entry which is preliminary data.</text>
</comment>
<feature type="signal peptide" evidence="1">
    <location>
        <begin position="1"/>
        <end position="19"/>
    </location>
</feature>
<proteinExistence type="predicted"/>
<organism evidence="2 3">
    <name type="scientific">Polypedilum vanderplanki</name>
    <name type="common">Sleeping chironomid midge</name>
    <dbReference type="NCBI Taxonomy" id="319348"/>
    <lineage>
        <taxon>Eukaryota</taxon>
        <taxon>Metazoa</taxon>
        <taxon>Ecdysozoa</taxon>
        <taxon>Arthropoda</taxon>
        <taxon>Hexapoda</taxon>
        <taxon>Insecta</taxon>
        <taxon>Pterygota</taxon>
        <taxon>Neoptera</taxon>
        <taxon>Endopterygota</taxon>
        <taxon>Diptera</taxon>
        <taxon>Nematocera</taxon>
        <taxon>Chironomoidea</taxon>
        <taxon>Chironomidae</taxon>
        <taxon>Chironominae</taxon>
        <taxon>Polypedilum</taxon>
        <taxon>Polypedilum</taxon>
    </lineage>
</organism>
<keyword evidence="1" id="KW-0732">Signal</keyword>
<evidence type="ECO:0000256" key="1">
    <source>
        <dbReference type="SAM" id="SignalP"/>
    </source>
</evidence>
<gene>
    <name evidence="2" type="ORF">PVAND_014629</name>
</gene>
<keyword evidence="3" id="KW-1185">Reference proteome</keyword>
<dbReference type="Proteomes" id="UP001107558">
    <property type="component" value="Chromosome 4"/>
</dbReference>
<dbReference type="OrthoDB" id="10668184at2759"/>
<accession>A0A9J6BA95</accession>
<dbReference type="AlphaFoldDB" id="A0A9J6BA95"/>
<evidence type="ECO:0008006" key="4">
    <source>
        <dbReference type="Google" id="ProtNLM"/>
    </source>
</evidence>
<reference evidence="2" key="1">
    <citation type="submission" date="2021-03" db="EMBL/GenBank/DDBJ databases">
        <title>Chromosome level genome of the anhydrobiotic midge Polypedilum vanderplanki.</title>
        <authorList>
            <person name="Yoshida Y."/>
            <person name="Kikawada T."/>
            <person name="Gusev O."/>
        </authorList>
    </citation>
    <scope>NUCLEOTIDE SEQUENCE</scope>
    <source>
        <strain evidence="2">NIAS01</strain>
        <tissue evidence="2">Whole body or cell culture</tissue>
    </source>
</reference>
<evidence type="ECO:0000313" key="2">
    <source>
        <dbReference type="EMBL" id="KAG5666613.1"/>
    </source>
</evidence>